<keyword evidence="1" id="KW-0812">Transmembrane</keyword>
<gene>
    <name evidence="2" type="ORF">PMAYCL1PPCAC_19900</name>
</gene>
<dbReference type="Pfam" id="PF10318">
    <property type="entry name" value="7TM_GPCR_Srh"/>
    <property type="match status" value="1"/>
</dbReference>
<keyword evidence="1" id="KW-0472">Membrane</keyword>
<keyword evidence="3" id="KW-1185">Reference proteome</keyword>
<organism evidence="2 3">
    <name type="scientific">Pristionchus mayeri</name>
    <dbReference type="NCBI Taxonomy" id="1317129"/>
    <lineage>
        <taxon>Eukaryota</taxon>
        <taxon>Metazoa</taxon>
        <taxon>Ecdysozoa</taxon>
        <taxon>Nematoda</taxon>
        <taxon>Chromadorea</taxon>
        <taxon>Rhabditida</taxon>
        <taxon>Rhabditina</taxon>
        <taxon>Diplogasteromorpha</taxon>
        <taxon>Diplogasteroidea</taxon>
        <taxon>Neodiplogasteridae</taxon>
        <taxon>Pristionchus</taxon>
    </lineage>
</organism>
<feature type="non-terminal residue" evidence="2">
    <location>
        <position position="1"/>
    </location>
</feature>
<evidence type="ECO:0000313" key="2">
    <source>
        <dbReference type="EMBL" id="GMR49705.1"/>
    </source>
</evidence>
<sequence>THTLYTLNGVKLMSEASRRQHRRLTKSLIATVVIPGLIFAVPQTTLIALYFMGLDKPEIIPFVFEIIGTHSIIHSITVILTTD</sequence>
<dbReference type="Proteomes" id="UP001328107">
    <property type="component" value="Unassembled WGS sequence"/>
</dbReference>
<evidence type="ECO:0000313" key="3">
    <source>
        <dbReference type="Proteomes" id="UP001328107"/>
    </source>
</evidence>
<dbReference type="EMBL" id="BTRK01000004">
    <property type="protein sequence ID" value="GMR49705.1"/>
    <property type="molecule type" value="Genomic_DNA"/>
</dbReference>
<dbReference type="InterPro" id="IPR019422">
    <property type="entry name" value="7TM_GPCR_serpentine_rcpt_Srh"/>
</dbReference>
<feature type="non-terminal residue" evidence="2">
    <location>
        <position position="83"/>
    </location>
</feature>
<reference evidence="3" key="1">
    <citation type="submission" date="2022-10" db="EMBL/GenBank/DDBJ databases">
        <title>Genome assembly of Pristionchus species.</title>
        <authorList>
            <person name="Yoshida K."/>
            <person name="Sommer R.J."/>
        </authorList>
    </citation>
    <scope>NUCLEOTIDE SEQUENCE [LARGE SCALE GENOMIC DNA]</scope>
    <source>
        <strain evidence="3">RS5460</strain>
    </source>
</reference>
<name>A0AAN5CSP1_9BILA</name>
<dbReference type="PANTHER" id="PTHR22941">
    <property type="entry name" value="SERPENTINE RECEPTOR"/>
    <property type="match status" value="1"/>
</dbReference>
<proteinExistence type="predicted"/>
<feature type="transmembrane region" description="Helical" evidence="1">
    <location>
        <begin position="28"/>
        <end position="53"/>
    </location>
</feature>
<dbReference type="InterPro" id="IPR053220">
    <property type="entry name" value="Nematode_rcpt-like_serp_H"/>
</dbReference>
<evidence type="ECO:0000256" key="1">
    <source>
        <dbReference type="SAM" id="Phobius"/>
    </source>
</evidence>
<evidence type="ECO:0008006" key="4">
    <source>
        <dbReference type="Google" id="ProtNLM"/>
    </source>
</evidence>
<feature type="transmembrane region" description="Helical" evidence="1">
    <location>
        <begin position="59"/>
        <end position="80"/>
    </location>
</feature>
<keyword evidence="1" id="KW-1133">Transmembrane helix</keyword>
<dbReference type="AlphaFoldDB" id="A0AAN5CSP1"/>
<accession>A0AAN5CSP1</accession>
<protein>
    <recommendedName>
        <fullName evidence="4">G protein-coupled receptor</fullName>
    </recommendedName>
</protein>
<dbReference type="PANTHER" id="PTHR22941:SF26">
    <property type="entry name" value="SERPENTINE RECEPTOR, CLASS H"/>
    <property type="match status" value="1"/>
</dbReference>
<comment type="caution">
    <text evidence="2">The sequence shown here is derived from an EMBL/GenBank/DDBJ whole genome shotgun (WGS) entry which is preliminary data.</text>
</comment>